<evidence type="ECO:0000313" key="7">
    <source>
        <dbReference type="EMBL" id="CAZ89129.1"/>
    </source>
</evidence>
<dbReference type="CDD" id="cd01949">
    <property type="entry name" value="GGDEF"/>
    <property type="match status" value="1"/>
</dbReference>
<dbReference type="InterPro" id="IPR013976">
    <property type="entry name" value="HDOD"/>
</dbReference>
<dbReference type="GO" id="GO:1902201">
    <property type="term" value="P:negative regulation of bacterial-type flagellum-dependent cell motility"/>
    <property type="evidence" value="ECO:0007669"/>
    <property type="project" value="TreeGrafter"/>
</dbReference>
<reference evidence="7" key="3">
    <citation type="submission" date="2010-07" db="EMBL/GenBank/DDBJ databases">
        <authorList>
            <person name="Genoscope - CEA"/>
        </authorList>
    </citation>
    <scope>NUCLEOTIDE SEQUENCE</scope>
    <source>
        <strain evidence="7">3As</strain>
    </source>
</reference>
<comment type="catalytic activity">
    <reaction evidence="2">
        <text>2 GTP = 3',3'-c-di-GMP + 2 diphosphate</text>
        <dbReference type="Rhea" id="RHEA:24898"/>
        <dbReference type="ChEBI" id="CHEBI:33019"/>
        <dbReference type="ChEBI" id="CHEBI:37565"/>
        <dbReference type="ChEBI" id="CHEBI:58805"/>
        <dbReference type="EC" id="2.7.7.65"/>
    </reaction>
</comment>
<evidence type="ECO:0000313" key="10">
    <source>
        <dbReference type="Proteomes" id="UP000078599"/>
    </source>
</evidence>
<dbReference type="KEGG" id="thi:THI_2504"/>
<dbReference type="PROSITE" id="PS51833">
    <property type="entry name" value="HDOD"/>
    <property type="match status" value="1"/>
</dbReference>
<reference evidence="8 10" key="4">
    <citation type="submission" date="2015-03" db="EMBL/GenBank/DDBJ databases">
        <authorList>
            <person name="Regsiter A."/>
            <person name="william w."/>
        </authorList>
    </citation>
    <scope>NUCLEOTIDE SEQUENCE [LARGE SCALE GENOMIC DNA]</scope>
    <source>
        <strain evidence="8 10">CB1</strain>
    </source>
</reference>
<reference evidence="9" key="2">
    <citation type="journal article" date="2010" name="PLoS Genet.">
        <title>Structure, function, and evolution of the Thiomonas spp. genome.</title>
        <authorList>
            <person name="Arsene-Ploetze F."/>
            <person name="Koechler S."/>
            <person name="Marchal M."/>
            <person name="Coppee J.Y."/>
            <person name="Chandler M."/>
            <person name="Bonnefoy V."/>
            <person name="Brochier-Armanet C."/>
            <person name="Barakat M."/>
            <person name="Barbe V."/>
            <person name="Battaglia-Brunet F."/>
            <person name="Bruneel O."/>
            <person name="Bryan C.G."/>
            <person name="Cleiss-Arnold J."/>
            <person name="Cruveiller S."/>
            <person name="Erhardt M."/>
            <person name="Heinrich-Salmeron A."/>
            <person name="Hommais F."/>
            <person name="Joulian C."/>
            <person name="Krin E."/>
            <person name="Lieutaud A."/>
            <person name="Lievremont D."/>
            <person name="Michel C."/>
            <person name="Muller D."/>
            <person name="Ortet P."/>
            <person name="Proux C."/>
            <person name="Siguier P."/>
            <person name="Roche D."/>
            <person name="Rouy Z."/>
            <person name="Salvignol G."/>
            <person name="Slyemi D."/>
            <person name="Talla E."/>
            <person name="Weiss S."/>
            <person name="Weissenbach J."/>
            <person name="Medigue C."/>
            <person name="Bertin P.N."/>
        </authorList>
    </citation>
    <scope>NUCLEOTIDE SEQUENCE [LARGE SCALE GENOMIC DNA]</scope>
    <source>
        <strain evidence="9">DSM 22701 / CIP 110005 / 3As</strain>
    </source>
</reference>
<dbReference type="PANTHER" id="PTHR45138">
    <property type="entry name" value="REGULATORY COMPONENTS OF SENSORY TRANSDUCTION SYSTEM"/>
    <property type="match status" value="1"/>
</dbReference>
<dbReference type="PROSITE" id="PS50887">
    <property type="entry name" value="GGDEF"/>
    <property type="match status" value="1"/>
</dbReference>
<evidence type="ECO:0000259" key="4">
    <source>
        <dbReference type="PROSITE" id="PS50110"/>
    </source>
</evidence>
<dbReference type="eggNOG" id="COG3706">
    <property type="taxonomic scope" value="Bacteria"/>
</dbReference>
<organism evidence="7 9">
    <name type="scientific">Thiomonas arsenitoxydans (strain DSM 22701 / CIP 110005 / 3As)</name>
    <dbReference type="NCBI Taxonomy" id="426114"/>
    <lineage>
        <taxon>Bacteria</taxon>
        <taxon>Pseudomonadati</taxon>
        <taxon>Pseudomonadota</taxon>
        <taxon>Betaproteobacteria</taxon>
        <taxon>Burkholderiales</taxon>
        <taxon>Thiomonas</taxon>
    </lineage>
</organism>
<dbReference type="EMBL" id="FP475956">
    <property type="protein sequence ID" value="CAZ89129.1"/>
    <property type="molecule type" value="Genomic_DNA"/>
</dbReference>
<dbReference type="GO" id="GO:0052621">
    <property type="term" value="F:diguanylate cyclase activity"/>
    <property type="evidence" value="ECO:0007669"/>
    <property type="project" value="UniProtKB-EC"/>
</dbReference>
<dbReference type="EMBL" id="CTRI01000030">
    <property type="protein sequence ID" value="CQR38699.1"/>
    <property type="molecule type" value="Genomic_DNA"/>
</dbReference>
<dbReference type="Pfam" id="PF08668">
    <property type="entry name" value="HDOD"/>
    <property type="match status" value="1"/>
</dbReference>
<dbReference type="eggNOG" id="COG1639">
    <property type="taxonomic scope" value="Bacteria"/>
</dbReference>
<dbReference type="EC" id="2.7.7.65" evidence="1"/>
<dbReference type="PROSITE" id="PS50110">
    <property type="entry name" value="RESPONSE_REGULATORY"/>
    <property type="match status" value="1"/>
</dbReference>
<dbReference type="Pfam" id="PF00990">
    <property type="entry name" value="GGDEF"/>
    <property type="match status" value="1"/>
</dbReference>
<gene>
    <name evidence="7" type="ordered locus">THI_2504</name>
    <name evidence="8" type="ORF">THICB1_80032</name>
</gene>
<dbReference type="InterPro" id="IPR011006">
    <property type="entry name" value="CheY-like_superfamily"/>
</dbReference>
<dbReference type="NCBIfam" id="TIGR00254">
    <property type="entry name" value="GGDEF"/>
    <property type="match status" value="1"/>
</dbReference>
<dbReference type="SUPFAM" id="SSF55073">
    <property type="entry name" value="Nucleotide cyclase"/>
    <property type="match status" value="1"/>
</dbReference>
<feature type="modified residue" description="4-aspartylphosphate" evidence="3">
    <location>
        <position position="366"/>
    </location>
</feature>
<feature type="domain" description="Response regulatory" evidence="4">
    <location>
        <begin position="317"/>
        <end position="431"/>
    </location>
</feature>
<dbReference type="Gene3D" id="3.30.70.270">
    <property type="match status" value="1"/>
</dbReference>
<dbReference type="InterPro" id="IPR029787">
    <property type="entry name" value="Nucleotide_cyclase"/>
</dbReference>
<evidence type="ECO:0000259" key="6">
    <source>
        <dbReference type="PROSITE" id="PS51833"/>
    </source>
</evidence>
<dbReference type="Pfam" id="PF00072">
    <property type="entry name" value="Response_reg"/>
    <property type="match status" value="1"/>
</dbReference>
<dbReference type="HOGENOM" id="CLU_019124_1_0_4"/>
<protein>
    <recommendedName>
        <fullName evidence="1">diguanylate cyclase</fullName>
        <ecNumber evidence="1">2.7.7.65</ecNumber>
    </recommendedName>
</protein>
<dbReference type="Proteomes" id="UP000002372">
    <property type="component" value="Chromosome"/>
</dbReference>
<evidence type="ECO:0000313" key="9">
    <source>
        <dbReference type="Proteomes" id="UP000002372"/>
    </source>
</evidence>
<dbReference type="InterPro" id="IPR043128">
    <property type="entry name" value="Rev_trsase/Diguanyl_cyclase"/>
</dbReference>
<dbReference type="PANTHER" id="PTHR45138:SF9">
    <property type="entry name" value="DIGUANYLATE CYCLASE DGCM-RELATED"/>
    <property type="match status" value="1"/>
</dbReference>
<evidence type="ECO:0000256" key="2">
    <source>
        <dbReference type="ARBA" id="ARBA00034247"/>
    </source>
</evidence>
<dbReference type="Proteomes" id="UP000078599">
    <property type="component" value="Unassembled WGS sequence"/>
</dbReference>
<sequence>MPASPLTDPEILQALTAESRPLPSPSAVALELMRALERRDLGMRDIANIARKDPALVARMIQLANSAIFAGMRPAVAIEEAVLRIGTGGLARLAIALSLMQASKVTDIEGFDLRRFWMTSIQRGLVFQYLSQRVGKMPSAEAFSLGLLADVGQLAMAVSLGAQAVYIGAEGSVQVLQDPQVQMQRYGYDQGDASAVLLAHWGFPVVLAQAVRIRPQTPGAAESREAQLGECVALSRSLQLRPDGVAPDAGQMRSLAEHLHLSESDLQGVLASAAQDMAGMAAVFEMKLEQAEVDAEFDRLRRALATPPLLDEPIADEVLIVSKDAALRLGLRQALEAAGHAVVEAATPAEAFEIVQIQGPRVVVLDWADGDSAAALCRSLRTERGPRIYLLALSRDMEQHAVLNALDAGANDVLFAPVLPQMLIAKVQTGARATRVLAAAEAERSHGLRTLRTLEQRNAELLQAAGTDELTGVGNRRALDAFLPPLFAQAAAEGQPLACLMFDLDEFKRINDRLGHDVGDQALRAVGRVLRQQSRGMDFVARVGGEEFLMLCPQTTEEAAMRVAERIRAAIAVPQADLPPLSVSVGVALGAAAFADAASLIRAADQALLQAKRLGRNRVCLAPTASSAAASN</sequence>
<keyword evidence="3" id="KW-0597">Phosphoprotein</keyword>
<evidence type="ECO:0000259" key="5">
    <source>
        <dbReference type="PROSITE" id="PS50887"/>
    </source>
</evidence>
<dbReference type="AlphaFoldDB" id="D6CV10"/>
<dbReference type="SUPFAM" id="SSF52172">
    <property type="entry name" value="CheY-like"/>
    <property type="match status" value="1"/>
</dbReference>
<dbReference type="GO" id="GO:0043709">
    <property type="term" value="P:cell adhesion involved in single-species biofilm formation"/>
    <property type="evidence" value="ECO:0007669"/>
    <property type="project" value="TreeGrafter"/>
</dbReference>
<dbReference type="InterPro" id="IPR000160">
    <property type="entry name" value="GGDEF_dom"/>
</dbReference>
<accession>D6CV10</accession>
<proteinExistence type="predicted"/>
<name>D6CV10_THIA3</name>
<evidence type="ECO:0000313" key="8">
    <source>
        <dbReference type="EMBL" id="CQR38699.1"/>
    </source>
</evidence>
<dbReference type="FunFam" id="3.30.70.270:FF:000001">
    <property type="entry name" value="Diguanylate cyclase domain protein"/>
    <property type="match status" value="1"/>
</dbReference>
<dbReference type="OrthoDB" id="9797768at2"/>
<dbReference type="SMART" id="SM00448">
    <property type="entry name" value="REC"/>
    <property type="match status" value="1"/>
</dbReference>
<keyword evidence="10" id="KW-1185">Reference proteome</keyword>
<feature type="domain" description="HDOD" evidence="6">
    <location>
        <begin position="22"/>
        <end position="217"/>
    </location>
</feature>
<dbReference type="GO" id="GO:0005886">
    <property type="term" value="C:plasma membrane"/>
    <property type="evidence" value="ECO:0007669"/>
    <property type="project" value="TreeGrafter"/>
</dbReference>
<dbReference type="Gene3D" id="1.10.3210.10">
    <property type="entry name" value="Hypothetical protein af1432"/>
    <property type="match status" value="1"/>
</dbReference>
<feature type="domain" description="GGDEF" evidence="5">
    <location>
        <begin position="495"/>
        <end position="624"/>
    </location>
</feature>
<reference key="1">
    <citation type="submission" date="2009-07" db="EMBL/GenBank/DDBJ databases">
        <authorList>
            <person name="Genoscope - CEA"/>
        </authorList>
    </citation>
    <scope>NUCLEOTIDE SEQUENCE</scope>
    <source>
        <strain>3As</strain>
    </source>
</reference>
<evidence type="ECO:0000256" key="1">
    <source>
        <dbReference type="ARBA" id="ARBA00012528"/>
    </source>
</evidence>
<dbReference type="SMART" id="SM00267">
    <property type="entry name" value="GGDEF"/>
    <property type="match status" value="1"/>
</dbReference>
<dbReference type="GO" id="GO:0000160">
    <property type="term" value="P:phosphorelay signal transduction system"/>
    <property type="evidence" value="ECO:0007669"/>
    <property type="project" value="InterPro"/>
</dbReference>
<evidence type="ECO:0000256" key="3">
    <source>
        <dbReference type="PROSITE-ProRule" id="PRU00169"/>
    </source>
</evidence>
<dbReference type="InterPro" id="IPR001789">
    <property type="entry name" value="Sig_transdc_resp-reg_receiver"/>
</dbReference>
<dbReference type="InterPro" id="IPR050469">
    <property type="entry name" value="Diguanylate_Cyclase"/>
</dbReference>
<dbReference type="RefSeq" id="WP_013106420.1">
    <property type="nucleotide sequence ID" value="NC_014145.1"/>
</dbReference>
<dbReference type="Gene3D" id="3.40.50.2300">
    <property type="match status" value="1"/>
</dbReference>
<dbReference type="SUPFAM" id="SSF109604">
    <property type="entry name" value="HD-domain/PDEase-like"/>
    <property type="match status" value="1"/>
</dbReference>